<feature type="region of interest" description="Disordered" evidence="1">
    <location>
        <begin position="66"/>
        <end position="108"/>
    </location>
</feature>
<dbReference type="RefSeq" id="WP_187244976.1">
    <property type="nucleotide sequence ID" value="NZ_BAAAOK010000037.1"/>
</dbReference>
<name>A0ABR7LSY0_9ACTN</name>
<comment type="caution">
    <text evidence="3">The sequence shown here is derived from an EMBL/GenBank/DDBJ whole genome shotgun (WGS) entry which is preliminary data.</text>
</comment>
<reference evidence="3 4" key="1">
    <citation type="submission" date="2020-06" db="EMBL/GenBank/DDBJ databases">
        <title>Actinomadura xiongansis sp. nov., isolated from soil of Baiyangdian.</title>
        <authorList>
            <person name="Zhang X."/>
        </authorList>
    </citation>
    <scope>NUCLEOTIDE SEQUENCE [LARGE SCALE GENOMIC DNA]</scope>
    <source>
        <strain evidence="3 4">HBUM206468</strain>
    </source>
</reference>
<dbReference type="Proteomes" id="UP000805614">
    <property type="component" value="Unassembled WGS sequence"/>
</dbReference>
<keyword evidence="2" id="KW-1133">Transmembrane helix</keyword>
<accession>A0ABR7LSY0</accession>
<dbReference type="EMBL" id="JABVEC010000016">
    <property type="protein sequence ID" value="MBC6467956.1"/>
    <property type="molecule type" value="Genomic_DNA"/>
</dbReference>
<evidence type="ECO:0000256" key="1">
    <source>
        <dbReference type="SAM" id="MobiDB-lite"/>
    </source>
</evidence>
<evidence type="ECO:0000313" key="4">
    <source>
        <dbReference type="Proteomes" id="UP000805614"/>
    </source>
</evidence>
<keyword evidence="4" id="KW-1185">Reference proteome</keyword>
<sequence length="241" mass="26155">MKTVEEQLRDALRSRAETFTSDPAAIVHVRRRVRRRRRRIAIGVIVPAAIAAAGIVPAATLMKGTGESGGGTVTAARPTPEAPRGNRPTLEEELKRHPPTSEIGVLTPSGRASGARLRAWFTDLEHGPGACIQQLDRSGAVSGGGCNPISRKYPTTLLWWRAQVDAEKPVSAYVGYADDRVASVTAELADGRRYPGSLLRAKGYLCQIWQVGTPMGKTVRSIVFKDERGAVVRRIRPPRSM</sequence>
<keyword evidence="2" id="KW-0472">Membrane</keyword>
<gene>
    <name evidence="3" type="ORF">HKK74_21015</name>
</gene>
<evidence type="ECO:0000256" key="2">
    <source>
        <dbReference type="SAM" id="Phobius"/>
    </source>
</evidence>
<evidence type="ECO:0000313" key="3">
    <source>
        <dbReference type="EMBL" id="MBC6467956.1"/>
    </source>
</evidence>
<protein>
    <submittedName>
        <fullName evidence="3">Uncharacterized protein</fullName>
    </submittedName>
</protein>
<organism evidence="3 4">
    <name type="scientific">Actinomadura alba</name>
    <dbReference type="NCBI Taxonomy" id="406431"/>
    <lineage>
        <taxon>Bacteria</taxon>
        <taxon>Bacillati</taxon>
        <taxon>Actinomycetota</taxon>
        <taxon>Actinomycetes</taxon>
        <taxon>Streptosporangiales</taxon>
        <taxon>Thermomonosporaceae</taxon>
        <taxon>Actinomadura</taxon>
    </lineage>
</organism>
<feature type="transmembrane region" description="Helical" evidence="2">
    <location>
        <begin position="40"/>
        <end position="62"/>
    </location>
</feature>
<keyword evidence="2" id="KW-0812">Transmembrane</keyword>
<proteinExistence type="predicted"/>